<gene>
    <name evidence="8" type="ORF">EC844_10969</name>
</gene>
<evidence type="ECO:0000256" key="2">
    <source>
        <dbReference type="ARBA" id="ARBA00022475"/>
    </source>
</evidence>
<dbReference type="InterPro" id="IPR013525">
    <property type="entry name" value="ABC2_TM"/>
</dbReference>
<evidence type="ECO:0000256" key="6">
    <source>
        <dbReference type="SAM" id="Phobius"/>
    </source>
</evidence>
<evidence type="ECO:0000256" key="3">
    <source>
        <dbReference type="ARBA" id="ARBA00022692"/>
    </source>
</evidence>
<reference evidence="8 9" key="1">
    <citation type="submission" date="2019-03" db="EMBL/GenBank/DDBJ databases">
        <title>Genomic analyses of the natural microbiome of Caenorhabditis elegans.</title>
        <authorList>
            <person name="Samuel B."/>
        </authorList>
    </citation>
    <scope>NUCLEOTIDE SEQUENCE [LARGE SCALE GENOMIC DNA]</scope>
    <source>
        <strain evidence="8 9">JUb89</strain>
    </source>
</reference>
<name>A0A4R1XSF4_ACICA</name>
<sequence length="376" mass="42299">MWSGLQRELRYLIEHKWDLSMVTIVPLLVIVLFSAMFYEGKAEHLPIAIIDQDHSQLSENIDQYLSHNNALKISLRSTDLQHAEQQLNSNQIWGYVLIPAGAEQRLVQAKDAQIAVAFNQSYFSVGNSISSAMYVSTLKATADYLGEDYMSNLLLDLDIPTAHVKVSTLYNPSLNYEFYLLPFMIPAVLHLLLCCCVAFAIGQEFKYNTAAQWLQSPAAMASFGSKILVYILIFTLWTWLWMYWLIVIRGWFVAGHLWIILLAQFLLYSAYALMSACVILATKDLAKTFGVIAVYGGSSLSFAGVTLPLNNAAPFTQFWSALIPYTPYAKLQTQQWVIGSPLSSSLSQLWVIVLFCLIFTVLSLLLLKRYKKGAGL</sequence>
<feature type="transmembrane region" description="Helical" evidence="6">
    <location>
        <begin position="179"/>
        <end position="202"/>
    </location>
</feature>
<keyword evidence="3 6" id="KW-0812">Transmembrane</keyword>
<protein>
    <submittedName>
        <fullName evidence="8">ABC-2 type transport system permease protein</fullName>
    </submittedName>
</protein>
<evidence type="ECO:0000256" key="4">
    <source>
        <dbReference type="ARBA" id="ARBA00022989"/>
    </source>
</evidence>
<keyword evidence="5 6" id="KW-0472">Membrane</keyword>
<dbReference type="GO" id="GO:0140359">
    <property type="term" value="F:ABC-type transporter activity"/>
    <property type="evidence" value="ECO:0007669"/>
    <property type="project" value="InterPro"/>
</dbReference>
<dbReference type="AlphaFoldDB" id="A0A4R1XSF4"/>
<feature type="transmembrane region" description="Helical" evidence="6">
    <location>
        <begin position="21"/>
        <end position="38"/>
    </location>
</feature>
<dbReference type="Gene3D" id="3.40.1710.10">
    <property type="entry name" value="abc type-2 transporter like domain"/>
    <property type="match status" value="1"/>
</dbReference>
<feature type="transmembrane region" description="Helical" evidence="6">
    <location>
        <begin position="349"/>
        <end position="367"/>
    </location>
</feature>
<evidence type="ECO:0000256" key="1">
    <source>
        <dbReference type="ARBA" id="ARBA00004651"/>
    </source>
</evidence>
<evidence type="ECO:0000256" key="5">
    <source>
        <dbReference type="ARBA" id="ARBA00023136"/>
    </source>
</evidence>
<comment type="subcellular location">
    <subcellularLocation>
        <location evidence="1">Cell membrane</location>
        <topology evidence="1">Multi-pass membrane protein</topology>
    </subcellularLocation>
</comment>
<feature type="transmembrane region" description="Helical" evidence="6">
    <location>
        <begin position="223"/>
        <end position="246"/>
    </location>
</feature>
<dbReference type="PANTHER" id="PTHR30294:SF47">
    <property type="entry name" value="INNER MEMBRANE TRANSPORT PERMEASE YHHJ"/>
    <property type="match status" value="1"/>
</dbReference>
<dbReference type="GO" id="GO:0005886">
    <property type="term" value="C:plasma membrane"/>
    <property type="evidence" value="ECO:0007669"/>
    <property type="project" value="UniProtKB-SubCell"/>
</dbReference>
<feature type="transmembrane region" description="Helical" evidence="6">
    <location>
        <begin position="288"/>
        <end position="309"/>
    </location>
</feature>
<evidence type="ECO:0000313" key="8">
    <source>
        <dbReference type="EMBL" id="TCM67297.1"/>
    </source>
</evidence>
<feature type="domain" description="ABC-2 type transporter transmembrane" evidence="7">
    <location>
        <begin position="16"/>
        <end position="365"/>
    </location>
</feature>
<dbReference type="EMBL" id="SLVJ01000009">
    <property type="protein sequence ID" value="TCM67297.1"/>
    <property type="molecule type" value="Genomic_DNA"/>
</dbReference>
<evidence type="ECO:0000259" key="7">
    <source>
        <dbReference type="Pfam" id="PF12698"/>
    </source>
</evidence>
<keyword evidence="9" id="KW-1185">Reference proteome</keyword>
<dbReference type="OrthoDB" id="9803577at2"/>
<evidence type="ECO:0000313" key="9">
    <source>
        <dbReference type="Proteomes" id="UP000294963"/>
    </source>
</evidence>
<dbReference type="Proteomes" id="UP000294963">
    <property type="component" value="Unassembled WGS sequence"/>
</dbReference>
<accession>A0A4R1XSF4</accession>
<comment type="caution">
    <text evidence="8">The sequence shown here is derived from an EMBL/GenBank/DDBJ whole genome shotgun (WGS) entry which is preliminary data.</text>
</comment>
<organism evidence="8 9">
    <name type="scientific">Acinetobacter calcoaceticus</name>
    <dbReference type="NCBI Taxonomy" id="471"/>
    <lineage>
        <taxon>Bacteria</taxon>
        <taxon>Pseudomonadati</taxon>
        <taxon>Pseudomonadota</taxon>
        <taxon>Gammaproteobacteria</taxon>
        <taxon>Moraxellales</taxon>
        <taxon>Moraxellaceae</taxon>
        <taxon>Acinetobacter</taxon>
        <taxon>Acinetobacter calcoaceticus/baumannii complex</taxon>
    </lineage>
</organism>
<dbReference type="Pfam" id="PF12698">
    <property type="entry name" value="ABC2_membrane_3"/>
    <property type="match status" value="1"/>
</dbReference>
<proteinExistence type="predicted"/>
<keyword evidence="2" id="KW-1003">Cell membrane</keyword>
<dbReference type="PANTHER" id="PTHR30294">
    <property type="entry name" value="MEMBRANE COMPONENT OF ABC TRANSPORTER YHHJ-RELATED"/>
    <property type="match status" value="1"/>
</dbReference>
<feature type="transmembrane region" description="Helical" evidence="6">
    <location>
        <begin position="258"/>
        <end position="281"/>
    </location>
</feature>
<keyword evidence="4 6" id="KW-1133">Transmembrane helix</keyword>
<dbReference type="InterPro" id="IPR051449">
    <property type="entry name" value="ABC-2_transporter_component"/>
</dbReference>